<accession>A0A841H1D8</accession>
<name>A0A841H1D8_9BACT</name>
<proteinExistence type="predicted"/>
<reference evidence="2 3" key="1">
    <citation type="submission" date="2020-08" db="EMBL/GenBank/DDBJ databases">
        <title>Genomic Encyclopedia of Type Strains, Phase IV (KMG-IV): sequencing the most valuable type-strain genomes for metagenomic binning, comparative biology and taxonomic classification.</title>
        <authorList>
            <person name="Goeker M."/>
        </authorList>
    </citation>
    <scope>NUCLEOTIDE SEQUENCE [LARGE SCALE GENOMIC DNA]</scope>
    <source>
        <strain evidence="2 3">DSM 29007</strain>
    </source>
</reference>
<dbReference type="Proteomes" id="UP000582837">
    <property type="component" value="Unassembled WGS sequence"/>
</dbReference>
<organism evidence="2 3">
    <name type="scientific">Longimicrobium terrae</name>
    <dbReference type="NCBI Taxonomy" id="1639882"/>
    <lineage>
        <taxon>Bacteria</taxon>
        <taxon>Pseudomonadati</taxon>
        <taxon>Gemmatimonadota</taxon>
        <taxon>Longimicrobiia</taxon>
        <taxon>Longimicrobiales</taxon>
        <taxon>Longimicrobiaceae</taxon>
        <taxon>Longimicrobium</taxon>
    </lineage>
</organism>
<dbReference type="RefSeq" id="WP_170035284.1">
    <property type="nucleotide sequence ID" value="NZ_JABDTL010000001.1"/>
</dbReference>
<evidence type="ECO:0008006" key="4">
    <source>
        <dbReference type="Google" id="ProtNLM"/>
    </source>
</evidence>
<evidence type="ECO:0000256" key="1">
    <source>
        <dbReference type="SAM" id="MobiDB-lite"/>
    </source>
</evidence>
<keyword evidence="3" id="KW-1185">Reference proteome</keyword>
<protein>
    <recommendedName>
        <fullName evidence="4">DUF3618 domain-containing protein</fullName>
    </recommendedName>
</protein>
<feature type="region of interest" description="Disordered" evidence="1">
    <location>
        <begin position="254"/>
        <end position="283"/>
    </location>
</feature>
<comment type="caution">
    <text evidence="2">The sequence shown here is derived from an EMBL/GenBank/DDBJ whole genome shotgun (WGS) entry which is preliminary data.</text>
</comment>
<dbReference type="AlphaFoldDB" id="A0A841H1D8"/>
<evidence type="ECO:0000313" key="2">
    <source>
        <dbReference type="EMBL" id="MBB6071827.1"/>
    </source>
</evidence>
<sequence>MADLHVTRRDDELDPDATLADGLAPTGRITEPDHLLEAHTHAATPGVIAQVDDPELARLQIEQTRARMSETIDQIEDALVRKRAQVEEKLDVMAPVRRRARENAWPLLGGVFLGGLILGYLTGNSDDDEDDRPSKRKGRKGSRSAVAEFGMDQDREEVAAYGGFYQERADLWERRARRLMDVANQQEAELLVLRGETEEAAPAPRRRGRFGLRGRSRATVVEHGGYDGMPLNDADSYTASPSVEYGSRYGNEYRRPGILGANGEPARGEDDLYGGIDPLPSPI</sequence>
<dbReference type="EMBL" id="JACHIA010000011">
    <property type="protein sequence ID" value="MBB6071827.1"/>
    <property type="molecule type" value="Genomic_DNA"/>
</dbReference>
<feature type="compositionally biased region" description="Basic and acidic residues" evidence="1">
    <location>
        <begin position="1"/>
        <end position="11"/>
    </location>
</feature>
<gene>
    <name evidence="2" type="ORF">HNQ61_003487</name>
</gene>
<feature type="region of interest" description="Disordered" evidence="1">
    <location>
        <begin position="1"/>
        <end position="24"/>
    </location>
</feature>
<evidence type="ECO:0000313" key="3">
    <source>
        <dbReference type="Proteomes" id="UP000582837"/>
    </source>
</evidence>
<feature type="region of interest" description="Disordered" evidence="1">
    <location>
        <begin position="123"/>
        <end position="147"/>
    </location>
</feature>